<name>A0A9X3WSA7_9BACI</name>
<sequence length="267" mass="30513">MLLFLSLLIILMCAFIGYLVYMAYHDTIDDHTIYNQALPKEIGNVTLFFISDVHTRYIKETTLNEIKKPIDLVIIGGDLTESKVPLSRVRENLKRLKQLHAPIYFIWGNNDFEVNVESLERILYEEEVTILANKGMHIHKNGASYFLLGLDCCNKREANIEAGLKGNDGEYCIMVTHDPSAFYALDQEHIEKLNFVLSGHTHGGQIRIFGMGPYSRGGYRKYKDTEILTSEGYGFTKLPFRLGTRSECHVITITHQSSETYSEKYGN</sequence>
<accession>A0A9X3WSA7</accession>
<dbReference type="InterPro" id="IPR051158">
    <property type="entry name" value="Metallophosphoesterase_sf"/>
</dbReference>
<dbReference type="SUPFAM" id="SSF56300">
    <property type="entry name" value="Metallo-dependent phosphatases"/>
    <property type="match status" value="1"/>
</dbReference>
<dbReference type="PANTHER" id="PTHR31302:SF32">
    <property type="entry name" value="PHOSPHOESTERASE"/>
    <property type="match status" value="1"/>
</dbReference>
<dbReference type="EMBL" id="JAMQKB010000008">
    <property type="protein sequence ID" value="MDC3424820.1"/>
    <property type="molecule type" value="Genomic_DNA"/>
</dbReference>
<dbReference type="Gene3D" id="3.60.21.10">
    <property type="match status" value="1"/>
</dbReference>
<dbReference type="InterPro" id="IPR004843">
    <property type="entry name" value="Calcineurin-like_PHP"/>
</dbReference>
<dbReference type="AlphaFoldDB" id="A0A9X3WSA7"/>
<proteinExistence type="predicted"/>
<evidence type="ECO:0000313" key="3">
    <source>
        <dbReference type="Proteomes" id="UP001145050"/>
    </source>
</evidence>
<dbReference type="PANTHER" id="PTHR31302">
    <property type="entry name" value="TRANSMEMBRANE PROTEIN WITH METALLOPHOSPHOESTERASE DOMAIN-RELATED"/>
    <property type="match status" value="1"/>
</dbReference>
<evidence type="ECO:0000259" key="1">
    <source>
        <dbReference type="Pfam" id="PF00149"/>
    </source>
</evidence>
<keyword evidence="3" id="KW-1185">Reference proteome</keyword>
<dbReference type="GO" id="GO:0008758">
    <property type="term" value="F:UDP-2,3-diacylglucosamine hydrolase activity"/>
    <property type="evidence" value="ECO:0007669"/>
    <property type="project" value="TreeGrafter"/>
</dbReference>
<dbReference type="InterPro" id="IPR029052">
    <property type="entry name" value="Metallo-depent_PP-like"/>
</dbReference>
<dbReference type="GO" id="GO:0009245">
    <property type="term" value="P:lipid A biosynthetic process"/>
    <property type="evidence" value="ECO:0007669"/>
    <property type="project" value="TreeGrafter"/>
</dbReference>
<evidence type="ECO:0000313" key="2">
    <source>
        <dbReference type="EMBL" id="MDC3424820.1"/>
    </source>
</evidence>
<dbReference type="GO" id="GO:0016020">
    <property type="term" value="C:membrane"/>
    <property type="evidence" value="ECO:0007669"/>
    <property type="project" value="GOC"/>
</dbReference>
<dbReference type="Pfam" id="PF00149">
    <property type="entry name" value="Metallophos"/>
    <property type="match status" value="1"/>
</dbReference>
<dbReference type="RefSeq" id="WP_272436621.1">
    <property type="nucleotide sequence ID" value="NZ_JAMQKB010000008.1"/>
</dbReference>
<reference evidence="2" key="1">
    <citation type="submission" date="2022-06" db="EMBL/GenBank/DDBJ databases">
        <title>Aquibacillus sp. a new bacterium isolated from soil saline samples.</title>
        <authorList>
            <person name="Galisteo C."/>
            <person name="De La Haba R."/>
            <person name="Sanchez-Porro C."/>
            <person name="Ventosa A."/>
        </authorList>
    </citation>
    <scope>NUCLEOTIDE SEQUENCE</scope>
    <source>
        <strain evidence="2">3ASR75-11</strain>
    </source>
</reference>
<comment type="caution">
    <text evidence="2">The sequence shown here is derived from an EMBL/GenBank/DDBJ whole genome shotgun (WGS) entry which is preliminary data.</text>
</comment>
<dbReference type="Proteomes" id="UP001145050">
    <property type="component" value="Unassembled WGS sequence"/>
</dbReference>
<gene>
    <name evidence="2" type="ORF">NC797_09885</name>
</gene>
<organism evidence="2 3">
    <name type="scientific">Terrihalobacillus insolitus</name>
    <dbReference type="NCBI Taxonomy" id="2950438"/>
    <lineage>
        <taxon>Bacteria</taxon>
        <taxon>Bacillati</taxon>
        <taxon>Bacillota</taxon>
        <taxon>Bacilli</taxon>
        <taxon>Bacillales</taxon>
        <taxon>Bacillaceae</taxon>
        <taxon>Terrihalobacillus</taxon>
    </lineage>
</organism>
<protein>
    <submittedName>
        <fullName evidence="2">Metallophosphoesterase family protein</fullName>
    </submittedName>
</protein>
<feature type="domain" description="Calcineurin-like phosphoesterase" evidence="1">
    <location>
        <begin position="47"/>
        <end position="203"/>
    </location>
</feature>